<dbReference type="RefSeq" id="WP_257579214.1">
    <property type="nucleotide sequence ID" value="NZ_JANKAU010000010.1"/>
</dbReference>
<gene>
    <name evidence="1" type="ORF">NSA17_08265</name>
</gene>
<dbReference type="EMBL" id="JANKAU010000010">
    <property type="protein sequence ID" value="MCR1915423.1"/>
    <property type="molecule type" value="Genomic_DNA"/>
</dbReference>
<dbReference type="AlphaFoldDB" id="A0AAW5LV68"/>
<reference evidence="1" key="1">
    <citation type="submission" date="2022-07" db="EMBL/GenBank/DDBJ databases">
        <title>Enhanced cultured diversity of the mouse gut microbiota enables custom-made synthetic communities.</title>
        <authorList>
            <person name="Afrizal A."/>
        </authorList>
    </citation>
    <scope>NUCLEOTIDE SEQUENCE</scope>
    <source>
        <strain evidence="1">DSM 100219</strain>
    </source>
</reference>
<accession>A0AAW5LV68</accession>
<proteinExistence type="predicted"/>
<comment type="caution">
    <text evidence="1">The sequence shown here is derived from an EMBL/GenBank/DDBJ whole genome shotgun (WGS) entry which is preliminary data.</text>
</comment>
<name>A0AAW5LV68_LACJH</name>
<evidence type="ECO:0000313" key="2">
    <source>
        <dbReference type="Proteomes" id="UP001206357"/>
    </source>
</evidence>
<evidence type="ECO:0000313" key="1">
    <source>
        <dbReference type="EMBL" id="MCR1915423.1"/>
    </source>
</evidence>
<protein>
    <submittedName>
        <fullName evidence="1">Uncharacterized protein</fullName>
    </submittedName>
</protein>
<dbReference type="Proteomes" id="UP001206357">
    <property type="component" value="Unassembled WGS sequence"/>
</dbReference>
<sequence length="40" mass="4679">MLSIKESVKEFEAYFQGKHNEVEVVTRTIPARLELKDETI</sequence>
<organism evidence="1 2">
    <name type="scientific">Lactobacillus johnsonii</name>
    <dbReference type="NCBI Taxonomy" id="33959"/>
    <lineage>
        <taxon>Bacteria</taxon>
        <taxon>Bacillati</taxon>
        <taxon>Bacillota</taxon>
        <taxon>Bacilli</taxon>
        <taxon>Lactobacillales</taxon>
        <taxon>Lactobacillaceae</taxon>
        <taxon>Lactobacillus</taxon>
    </lineage>
</organism>